<sequence length="110" mass="11871">MALVAEPEYAEQFEGEFVDLYRELSKATLPEGGDATLSGIARRLFAAGVRASDIDGTESAPEQQPVKDYADNIAERIVAQWQTSLNDQRTVAEMVASGVREGYSLGMGVS</sequence>
<comment type="caution">
    <text evidence="1">The sequence shown here is derived from an EMBL/GenBank/DDBJ whole genome shotgun (WGS) entry which is preliminary data.</text>
</comment>
<reference evidence="1 2" key="1">
    <citation type="submission" date="2019-06" db="EMBL/GenBank/DDBJ databases">
        <authorList>
            <person name="De-Chao Zhang Q."/>
        </authorList>
    </citation>
    <scope>NUCLEOTIDE SEQUENCE [LARGE SCALE GENOMIC DNA]</scope>
    <source>
        <strain evidence="1 2">KN1116</strain>
    </source>
</reference>
<name>A0A9E5JKX0_9MICO</name>
<proteinExistence type="predicted"/>
<protein>
    <submittedName>
        <fullName evidence="1">Uncharacterized protein</fullName>
    </submittedName>
</protein>
<dbReference type="AlphaFoldDB" id="A0A9E5JKX0"/>
<dbReference type="Proteomes" id="UP000818266">
    <property type="component" value="Unassembled WGS sequence"/>
</dbReference>
<reference evidence="1 2" key="2">
    <citation type="submission" date="2020-03" db="EMBL/GenBank/DDBJ databases">
        <title>Chryseoglobus sp. isolated from a deep-sea seamount.</title>
        <authorList>
            <person name="Zhang D.-C."/>
        </authorList>
    </citation>
    <scope>NUCLEOTIDE SEQUENCE [LARGE SCALE GENOMIC DNA]</scope>
    <source>
        <strain evidence="1 2">KN1116</strain>
    </source>
</reference>
<accession>A0A9E5JKX0</accession>
<dbReference type="EMBL" id="VIKT02000004">
    <property type="protein sequence ID" value="NHF62264.1"/>
    <property type="molecule type" value="Genomic_DNA"/>
</dbReference>
<dbReference type="RefSeq" id="WP_152583001.1">
    <property type="nucleotide sequence ID" value="NZ_VIKT02000004.1"/>
</dbReference>
<gene>
    <name evidence="1" type="ORF">FK219_003240</name>
</gene>
<keyword evidence="2" id="KW-1185">Reference proteome</keyword>
<evidence type="ECO:0000313" key="2">
    <source>
        <dbReference type="Proteomes" id="UP000818266"/>
    </source>
</evidence>
<evidence type="ECO:0000313" key="1">
    <source>
        <dbReference type="EMBL" id="NHF62264.1"/>
    </source>
</evidence>
<organism evidence="1 2">
    <name type="scientific">Microcella pacifica</name>
    <dbReference type="NCBI Taxonomy" id="2591847"/>
    <lineage>
        <taxon>Bacteria</taxon>
        <taxon>Bacillati</taxon>
        <taxon>Actinomycetota</taxon>
        <taxon>Actinomycetes</taxon>
        <taxon>Micrococcales</taxon>
        <taxon>Microbacteriaceae</taxon>
        <taxon>Microcella</taxon>
    </lineage>
</organism>